<dbReference type="PRINTS" id="PR02092">
    <property type="entry name" value="HEPBVIRUSXIP"/>
</dbReference>
<dbReference type="GO" id="GO:0005764">
    <property type="term" value="C:lysosome"/>
    <property type="evidence" value="ECO:0007669"/>
    <property type="project" value="UniProtKB-SubCell"/>
</dbReference>
<keyword evidence="4" id="KW-0963">Cytoplasm</keyword>
<dbReference type="AlphaFoldDB" id="A0A1S3ICE7"/>
<accession>A0A1S3ICE7</accession>
<organism evidence="7 8">
    <name type="scientific">Lingula anatina</name>
    <name type="common">Brachiopod</name>
    <name type="synonym">Lingula unguis</name>
    <dbReference type="NCBI Taxonomy" id="7574"/>
    <lineage>
        <taxon>Eukaryota</taxon>
        <taxon>Metazoa</taxon>
        <taxon>Spiralia</taxon>
        <taxon>Lophotrochozoa</taxon>
        <taxon>Brachiopoda</taxon>
        <taxon>Linguliformea</taxon>
        <taxon>Lingulata</taxon>
        <taxon>Lingulida</taxon>
        <taxon>Linguloidea</taxon>
        <taxon>Lingulidae</taxon>
        <taxon>Lingula</taxon>
    </lineage>
</organism>
<evidence type="ECO:0000256" key="6">
    <source>
        <dbReference type="ARBA" id="ARBA00032692"/>
    </source>
</evidence>
<dbReference type="FunFam" id="3.30.450.30:FF:000005">
    <property type="entry name" value="Ragulator complex protein LAMTOR5 homolog"/>
    <property type="match status" value="1"/>
</dbReference>
<dbReference type="OMA" id="GIIYKQT"/>
<dbReference type="InParanoid" id="A0A1S3ICE7"/>
<evidence type="ECO:0000256" key="1">
    <source>
        <dbReference type="ARBA" id="ARBA00004371"/>
    </source>
</evidence>
<dbReference type="STRING" id="7574.A0A1S3ICE7"/>
<dbReference type="GeneID" id="106162368"/>
<comment type="subcellular location">
    <subcellularLocation>
        <location evidence="2">Cytoplasm</location>
    </subcellularLocation>
    <subcellularLocation>
        <location evidence="1">Lysosome</location>
    </subcellularLocation>
</comment>
<name>A0A1S3ICE7_LINAN</name>
<dbReference type="SUPFAM" id="SSF103196">
    <property type="entry name" value="Roadblock/LC7 domain"/>
    <property type="match status" value="1"/>
</dbReference>
<evidence type="ECO:0000256" key="4">
    <source>
        <dbReference type="ARBA" id="ARBA00022490"/>
    </source>
</evidence>
<dbReference type="GO" id="GO:0043066">
    <property type="term" value="P:negative regulation of apoptotic process"/>
    <property type="evidence" value="ECO:0007669"/>
    <property type="project" value="InterPro"/>
</dbReference>
<dbReference type="GO" id="GO:0071986">
    <property type="term" value="C:Ragulator complex"/>
    <property type="evidence" value="ECO:0007669"/>
    <property type="project" value="InterPro"/>
</dbReference>
<dbReference type="InterPro" id="IPR024135">
    <property type="entry name" value="LAMTOR5"/>
</dbReference>
<protein>
    <recommendedName>
        <fullName evidence="6">Late endosomal/lysosomal adaptor and MAPK and MTOR activator 5</fullName>
    </recommendedName>
</protein>
<dbReference type="Gene3D" id="3.30.450.30">
    <property type="entry name" value="Dynein light chain 2a, cytoplasmic"/>
    <property type="match status" value="1"/>
</dbReference>
<keyword evidence="7" id="KW-1185">Reference proteome</keyword>
<dbReference type="GO" id="GO:0071230">
    <property type="term" value="P:cellular response to amino acid stimulus"/>
    <property type="evidence" value="ECO:0007669"/>
    <property type="project" value="TreeGrafter"/>
</dbReference>
<evidence type="ECO:0000256" key="3">
    <source>
        <dbReference type="ARBA" id="ARBA00007795"/>
    </source>
</evidence>
<keyword evidence="5" id="KW-0458">Lysosome</keyword>
<dbReference type="KEGG" id="lak:106162368"/>
<gene>
    <name evidence="8" type="primary">LOC106162368</name>
</gene>
<reference evidence="8" key="1">
    <citation type="submission" date="2025-08" db="UniProtKB">
        <authorList>
            <consortium name="RefSeq"/>
        </authorList>
    </citation>
    <scope>IDENTIFICATION</scope>
    <source>
        <tissue evidence="8">Gonads</tissue>
    </source>
</reference>
<dbReference type="PANTHER" id="PTHR13342:SF2">
    <property type="entry name" value="RAGULATOR COMPLEX PROTEIN LAMTOR5"/>
    <property type="match status" value="1"/>
</dbReference>
<evidence type="ECO:0000313" key="8">
    <source>
        <dbReference type="RefSeq" id="XP_013395099.1"/>
    </source>
</evidence>
<dbReference type="PANTHER" id="PTHR13342">
    <property type="entry name" value="RAGULATOR COMPLEX PROTEIN LAMTOR5"/>
    <property type="match status" value="1"/>
</dbReference>
<dbReference type="RefSeq" id="XP_013395099.1">
    <property type="nucleotide sequence ID" value="XM_013539645.1"/>
</dbReference>
<evidence type="ECO:0000313" key="7">
    <source>
        <dbReference type="Proteomes" id="UP000085678"/>
    </source>
</evidence>
<evidence type="ECO:0000256" key="5">
    <source>
        <dbReference type="ARBA" id="ARBA00023228"/>
    </source>
</evidence>
<comment type="similarity">
    <text evidence="3">Belongs to the LAMTOR5 family.</text>
</comment>
<proteinExistence type="inferred from homology"/>
<dbReference type="GO" id="GO:0005085">
    <property type="term" value="F:guanyl-nucleotide exchange factor activity"/>
    <property type="evidence" value="ECO:0007669"/>
    <property type="project" value="TreeGrafter"/>
</dbReference>
<evidence type="ECO:0000256" key="2">
    <source>
        <dbReference type="ARBA" id="ARBA00004496"/>
    </source>
</evidence>
<dbReference type="OrthoDB" id="76862at2759"/>
<dbReference type="Pfam" id="PF16672">
    <property type="entry name" value="LAMTOR5"/>
    <property type="match status" value="1"/>
</dbReference>
<dbReference type="Proteomes" id="UP000085678">
    <property type="component" value="Unplaced"/>
</dbReference>
<dbReference type="GO" id="GO:1904263">
    <property type="term" value="P:positive regulation of TORC1 signaling"/>
    <property type="evidence" value="ECO:0007669"/>
    <property type="project" value="TreeGrafter"/>
</dbReference>
<sequence length="91" mass="9709">MEKALERQLDETMNNPGVVGVLCADKQGLCLGARGTGERQTCGLITSLAETAQKLHPDESSSPVISIETDNMQILIKSKEGITTAVYKSST</sequence>
<dbReference type="FunCoup" id="A0A1S3ICE7">
    <property type="interactions" value="100"/>
</dbReference>